<protein>
    <submittedName>
        <fullName evidence="1">Uncharacterized protein</fullName>
    </submittedName>
</protein>
<evidence type="ECO:0000313" key="2">
    <source>
        <dbReference type="Proteomes" id="UP000231501"/>
    </source>
</evidence>
<evidence type="ECO:0000313" key="1">
    <source>
        <dbReference type="EMBL" id="PIM54786.1"/>
    </source>
</evidence>
<dbReference type="RefSeq" id="WP_099859898.1">
    <property type="nucleotide sequence ID" value="NZ_PEOG01000007.1"/>
</dbReference>
<proteinExistence type="predicted"/>
<dbReference type="Proteomes" id="UP000231501">
    <property type="component" value="Unassembled WGS sequence"/>
</dbReference>
<name>A0A2G9CEC2_9BURK</name>
<dbReference type="EMBL" id="PEOG01000007">
    <property type="protein sequence ID" value="PIM54786.1"/>
    <property type="molecule type" value="Genomic_DNA"/>
</dbReference>
<organism evidence="1 2">
    <name type="scientific">Roseateles chitinivorans</name>
    <dbReference type="NCBI Taxonomy" id="2917965"/>
    <lineage>
        <taxon>Bacteria</taxon>
        <taxon>Pseudomonadati</taxon>
        <taxon>Pseudomonadota</taxon>
        <taxon>Betaproteobacteria</taxon>
        <taxon>Burkholderiales</taxon>
        <taxon>Sphaerotilaceae</taxon>
        <taxon>Roseateles</taxon>
    </lineage>
</organism>
<accession>A0A2G9CEC2</accession>
<keyword evidence="2" id="KW-1185">Reference proteome</keyword>
<dbReference type="AlphaFoldDB" id="A0A2G9CEC2"/>
<gene>
    <name evidence="1" type="ORF">CS062_02555</name>
</gene>
<reference evidence="1 2" key="1">
    <citation type="submission" date="2017-11" db="EMBL/GenBank/DDBJ databases">
        <title>Draft genome sequence of Mitsuaria sp. HWN-4.</title>
        <authorList>
            <person name="Gundlapally S.R."/>
        </authorList>
    </citation>
    <scope>NUCLEOTIDE SEQUENCE [LARGE SCALE GENOMIC DNA]</scope>
    <source>
        <strain evidence="1 2">HWN-4</strain>
    </source>
</reference>
<sequence>MTLLANTAPTGLQELSCAEIDLVHGGDSWAGSPAGRARADGAACANAILVWSGIGASIGGIGGSFISV</sequence>
<comment type="caution">
    <text evidence="1">The sequence shown here is derived from an EMBL/GenBank/DDBJ whole genome shotgun (WGS) entry which is preliminary data.</text>
</comment>